<dbReference type="NCBIfam" id="TIGR02281">
    <property type="entry name" value="clan_AA_DTGA"/>
    <property type="match status" value="1"/>
</dbReference>
<keyword evidence="2" id="KW-0812">Transmembrane</keyword>
<dbReference type="GO" id="GO:0006508">
    <property type="term" value="P:proteolysis"/>
    <property type="evidence" value="ECO:0007669"/>
    <property type="project" value="UniProtKB-KW"/>
</dbReference>
<dbReference type="GO" id="GO:0004190">
    <property type="term" value="F:aspartic-type endopeptidase activity"/>
    <property type="evidence" value="ECO:0007669"/>
    <property type="project" value="InterPro"/>
</dbReference>
<dbReference type="InterPro" id="IPR011969">
    <property type="entry name" value="Clan_AA_Asp_peptidase_C"/>
</dbReference>
<feature type="domain" description="Peptidase A2" evidence="3">
    <location>
        <begin position="94"/>
        <end position="173"/>
    </location>
</feature>
<evidence type="ECO:0000313" key="4">
    <source>
        <dbReference type="EMBL" id="RVT40705.1"/>
    </source>
</evidence>
<proteinExistence type="predicted"/>
<evidence type="ECO:0000256" key="2">
    <source>
        <dbReference type="SAM" id="Phobius"/>
    </source>
</evidence>
<name>A0A437J6A9_9SPHN</name>
<gene>
    <name evidence="4" type="ORF">ENE74_09460</name>
</gene>
<dbReference type="InterPro" id="IPR001969">
    <property type="entry name" value="Aspartic_peptidase_AS"/>
</dbReference>
<sequence length="191" mass="20895">MIWYALILLLVGSAFLTRRVPWRSAFGMILAWIAIFAVVLVAISYREELAGVFRRVSGDVLGRPRQTTDGSSMRVAVASDGHYWVEGTINGTSARFLIDSGATVTALSTETARAAGIVPDRQRMPVVMQTANGPVEAQRARVTELVVGSIRMHDVPVVVAPQFGKINVIGMNMLSRLQSWQVRNGEMVLEP</sequence>
<evidence type="ECO:0000259" key="3">
    <source>
        <dbReference type="PROSITE" id="PS50175"/>
    </source>
</evidence>
<feature type="transmembrane region" description="Helical" evidence="2">
    <location>
        <begin position="24"/>
        <end position="45"/>
    </location>
</feature>
<dbReference type="OrthoDB" id="7595324at2"/>
<dbReference type="InterPro" id="IPR001995">
    <property type="entry name" value="Peptidase_A2_cat"/>
</dbReference>
<reference evidence="4 5" key="1">
    <citation type="submission" date="2019-01" db="EMBL/GenBank/DDBJ databases">
        <authorList>
            <person name="Chen W.-M."/>
        </authorList>
    </citation>
    <scope>NUCLEOTIDE SEQUENCE [LARGE SCALE GENOMIC DNA]</scope>
    <source>
        <strain evidence="4 5">TLA-22</strain>
    </source>
</reference>
<dbReference type="SUPFAM" id="SSF50630">
    <property type="entry name" value="Acid proteases"/>
    <property type="match status" value="1"/>
</dbReference>
<dbReference type="AlphaFoldDB" id="A0A437J6A9"/>
<accession>A0A437J6A9</accession>
<dbReference type="EMBL" id="RZUL01000003">
    <property type="protein sequence ID" value="RVT40705.1"/>
    <property type="molecule type" value="Genomic_DNA"/>
</dbReference>
<comment type="caution">
    <text evidence="4">The sequence shown here is derived from an EMBL/GenBank/DDBJ whole genome shotgun (WGS) entry which is preliminary data.</text>
</comment>
<keyword evidence="2" id="KW-1133">Transmembrane helix</keyword>
<dbReference type="Gene3D" id="2.40.70.10">
    <property type="entry name" value="Acid Proteases"/>
    <property type="match status" value="1"/>
</dbReference>
<dbReference type="Pfam" id="PF13975">
    <property type="entry name" value="gag-asp_proteas"/>
    <property type="match status" value="1"/>
</dbReference>
<protein>
    <submittedName>
        <fullName evidence="4">TIGR02281 family clan AA aspartic protease</fullName>
        <ecNumber evidence="4">3.4.23.-</ecNumber>
    </submittedName>
</protein>
<organism evidence="4 5">
    <name type="scientific">Sphingobium algorifonticola</name>
    <dbReference type="NCBI Taxonomy" id="2008318"/>
    <lineage>
        <taxon>Bacteria</taxon>
        <taxon>Pseudomonadati</taxon>
        <taxon>Pseudomonadota</taxon>
        <taxon>Alphaproteobacteria</taxon>
        <taxon>Sphingomonadales</taxon>
        <taxon>Sphingomonadaceae</taxon>
        <taxon>Sphingobium</taxon>
    </lineage>
</organism>
<keyword evidence="2" id="KW-0472">Membrane</keyword>
<dbReference type="CDD" id="cd05483">
    <property type="entry name" value="retropepsin_like_bacteria"/>
    <property type="match status" value="1"/>
</dbReference>
<keyword evidence="1 4" id="KW-0378">Hydrolase</keyword>
<dbReference type="InterPro" id="IPR021109">
    <property type="entry name" value="Peptidase_aspartic_dom_sf"/>
</dbReference>
<evidence type="ECO:0000256" key="1">
    <source>
        <dbReference type="ARBA" id="ARBA00022801"/>
    </source>
</evidence>
<dbReference type="InterPro" id="IPR034122">
    <property type="entry name" value="Retropepsin-like_bacterial"/>
</dbReference>
<dbReference type="PROSITE" id="PS00141">
    <property type="entry name" value="ASP_PROTEASE"/>
    <property type="match status" value="1"/>
</dbReference>
<keyword evidence="4" id="KW-0645">Protease</keyword>
<dbReference type="PROSITE" id="PS50175">
    <property type="entry name" value="ASP_PROT_RETROV"/>
    <property type="match status" value="1"/>
</dbReference>
<dbReference type="RefSeq" id="WP_127690704.1">
    <property type="nucleotide sequence ID" value="NZ_RZUL01000003.1"/>
</dbReference>
<keyword evidence="5" id="KW-1185">Reference proteome</keyword>
<evidence type="ECO:0000313" key="5">
    <source>
        <dbReference type="Proteomes" id="UP000282977"/>
    </source>
</evidence>
<dbReference type="Proteomes" id="UP000282977">
    <property type="component" value="Unassembled WGS sequence"/>
</dbReference>
<dbReference type="EC" id="3.4.23.-" evidence="4"/>